<name>H2C255_9CREN</name>
<dbReference type="EMBL" id="JH597761">
    <property type="protein sequence ID" value="EHP70326.1"/>
    <property type="molecule type" value="Genomic_DNA"/>
</dbReference>
<protein>
    <submittedName>
        <fullName evidence="2">Archaeal TRASH domain protein</fullName>
    </submittedName>
</protein>
<evidence type="ECO:0000313" key="2">
    <source>
        <dbReference type="EMBL" id="EHP70326.1"/>
    </source>
</evidence>
<organism evidence="2 3">
    <name type="scientific">Metallosphaera yellowstonensis MK1</name>
    <dbReference type="NCBI Taxonomy" id="671065"/>
    <lineage>
        <taxon>Archaea</taxon>
        <taxon>Thermoproteota</taxon>
        <taxon>Thermoprotei</taxon>
        <taxon>Sulfolobales</taxon>
        <taxon>Sulfolobaceae</taxon>
        <taxon>Metallosphaera</taxon>
    </lineage>
</organism>
<evidence type="ECO:0000259" key="1">
    <source>
        <dbReference type="Pfam" id="PF08394"/>
    </source>
</evidence>
<proteinExistence type="predicted"/>
<dbReference type="Proteomes" id="UP000003980">
    <property type="component" value="Unassembled WGS sequence"/>
</dbReference>
<reference evidence="2 3" key="1">
    <citation type="submission" date="2012-01" db="EMBL/GenBank/DDBJ databases">
        <title>Improved High-Quality Draft sequence of Metallosphaera yellowstonensis MK1.</title>
        <authorList>
            <consortium name="US DOE Joint Genome Institute"/>
            <person name="Lucas S."/>
            <person name="Han J."/>
            <person name="Cheng J.-F."/>
            <person name="Goodwin L."/>
            <person name="Pitluck S."/>
            <person name="Peters L."/>
            <person name="Teshima H."/>
            <person name="Detter J.C."/>
            <person name="Han C."/>
            <person name="Tapia R."/>
            <person name="Land M."/>
            <person name="Hauser L."/>
            <person name="Kyrpides N."/>
            <person name="Kozubal M."/>
            <person name="Macur R.E."/>
            <person name="Jay Z."/>
            <person name="Inskeep W."/>
            <person name="Woyke T."/>
        </authorList>
    </citation>
    <scope>NUCLEOTIDE SEQUENCE [LARGE SCALE GENOMIC DNA]</scope>
    <source>
        <strain evidence="2 3">MK1</strain>
    </source>
</reference>
<dbReference type="eggNOG" id="arCOG01585">
    <property type="taxonomic scope" value="Archaea"/>
</dbReference>
<dbReference type="Pfam" id="PF08394">
    <property type="entry name" value="Arc_trans_TRASH"/>
    <property type="match status" value="1"/>
</dbReference>
<gene>
    <name evidence="2" type="ORF">MetMK1DRAFT_00008280</name>
</gene>
<evidence type="ECO:0000313" key="3">
    <source>
        <dbReference type="Proteomes" id="UP000003980"/>
    </source>
</evidence>
<accession>H2C255</accession>
<dbReference type="RefSeq" id="WP_009070966.1">
    <property type="nucleotide sequence ID" value="NZ_JH597761.1"/>
</dbReference>
<sequence length="118" mass="13590">MDYHEEGQVVIFALVDACEGECYKLLDGRYMMVLRGTLKDVEENLSGTRVSQYFLAVERSGVPKVRRAEITCDYCGGEIRGEPMTVRMGRKVYYACCKTVTLLRNYSLFLITSKYRFN</sequence>
<dbReference type="HOGENOM" id="CLU_2067862_0_0_2"/>
<dbReference type="STRING" id="671065.MetMK1DRAFT_00008280"/>
<dbReference type="AlphaFoldDB" id="H2C255"/>
<feature type="domain" description="TRASH transcription regulator C-terminal prokaryotic" evidence="1">
    <location>
        <begin position="71"/>
        <end position="99"/>
    </location>
</feature>
<dbReference type="InterPro" id="IPR013603">
    <property type="entry name" value="TRASH_TR_C_prok"/>
</dbReference>
<keyword evidence="3" id="KW-1185">Reference proteome</keyword>